<dbReference type="NCBIfam" id="TIGR00756">
    <property type="entry name" value="PPR"/>
    <property type="match status" value="4"/>
</dbReference>
<dbReference type="GO" id="GO:0003729">
    <property type="term" value="F:mRNA binding"/>
    <property type="evidence" value="ECO:0007669"/>
    <property type="project" value="UniProtKB-ARBA"/>
</dbReference>
<dbReference type="FunFam" id="1.25.40.10:FF:000073">
    <property type="entry name" value="Pentatricopeptide repeat-containing protein chloroplastic"/>
    <property type="match status" value="1"/>
</dbReference>
<dbReference type="InterPro" id="IPR046848">
    <property type="entry name" value="E_motif"/>
</dbReference>
<dbReference type="EMBL" id="CM018032">
    <property type="protein sequence ID" value="KAA8548153.1"/>
    <property type="molecule type" value="Genomic_DNA"/>
</dbReference>
<dbReference type="Pfam" id="PF20431">
    <property type="entry name" value="E_motif"/>
    <property type="match status" value="1"/>
</dbReference>
<feature type="repeat" description="PPR" evidence="2">
    <location>
        <begin position="301"/>
        <end position="335"/>
    </location>
</feature>
<evidence type="ECO:0000256" key="1">
    <source>
        <dbReference type="ARBA" id="ARBA00022737"/>
    </source>
</evidence>
<dbReference type="AlphaFoldDB" id="A0A5J5BY91"/>
<name>A0A5J5BY91_9ASTE</name>
<evidence type="ECO:0000313" key="4">
    <source>
        <dbReference type="Proteomes" id="UP000325577"/>
    </source>
</evidence>
<dbReference type="Pfam" id="PF20430">
    <property type="entry name" value="Eplus_motif"/>
    <property type="match status" value="1"/>
</dbReference>
<dbReference type="GO" id="GO:0009451">
    <property type="term" value="P:RNA modification"/>
    <property type="evidence" value="ECO:0007669"/>
    <property type="project" value="InterPro"/>
</dbReference>
<dbReference type="InterPro" id="IPR002885">
    <property type="entry name" value="PPR_rpt"/>
</dbReference>
<gene>
    <name evidence="3" type="ORF">F0562_004586</name>
</gene>
<protein>
    <recommendedName>
        <fullName evidence="5">DYW domain-containing protein</fullName>
    </recommendedName>
</protein>
<accession>A0A5J5BY91</accession>
<dbReference type="InterPro" id="IPR046849">
    <property type="entry name" value="E2_motif"/>
</dbReference>
<dbReference type="Gene3D" id="1.25.40.10">
    <property type="entry name" value="Tetratricopeptide repeat domain"/>
    <property type="match status" value="4"/>
</dbReference>
<sequence>MFVGSALIDLYSKSGRMGESLRVFEEYSQPDIVLWTTMVSGYERNGDPEEALAFFTRMAMVECVTPDTVTLVCVVSACAQLLNLKHGRSVHGFVIRRGLDTVLSLVNAMLNLYAKTGSVNAAAKLFRKMEEKDVISWSSMIDCYVHNGATTEALDIFNEMIDKRFEPNPITIIHALQACELTCNLEEGKKIHELAAWKGFEMDVLVSTALIEMLMKCSSPKEAIDLFERIPEKDAVSWVALLSGYVHNGMSYKAMGVFRQILSNEIQPDSIAYGEDYHSLCRIRDSPASRLPSWLCINDRDIVIWSSMVAGYGIHGRGVEALRLFDQIVNNSAVRPNNVTFLSVLSACSHSGLVREGIELFDAMVHEYQLMPDSKHYGIMVDLLGRTGELDKAMSIIDRMPVPAGPHVWGALLGACRIHQNIEMGELAARNLLQLDPNHAGYHILLSNIYAVDGQWDNAAKLRTLIKGNRLKKMFGQSVVEVKSEVHSFVAGDRSHPDSEQIYGLLRKLEICAQGTELTAGHVTYLLGKHSLHIGVCREPSKTIELSDEAHFKLQKVLFPGDNAHPEPTCQYVDPRLSHNFESNYKLIEEDAFSSRLLCPRISCLEEVCISKYEDGE</sequence>
<feature type="repeat" description="PPR" evidence="2">
    <location>
        <begin position="31"/>
        <end position="65"/>
    </location>
</feature>
<feature type="repeat" description="PPR" evidence="2">
    <location>
        <begin position="234"/>
        <end position="268"/>
    </location>
</feature>
<dbReference type="PROSITE" id="PS51375">
    <property type="entry name" value="PPR"/>
    <property type="match status" value="4"/>
</dbReference>
<dbReference type="PANTHER" id="PTHR47926">
    <property type="entry name" value="PENTATRICOPEPTIDE REPEAT-CONTAINING PROTEIN"/>
    <property type="match status" value="1"/>
</dbReference>
<evidence type="ECO:0000313" key="3">
    <source>
        <dbReference type="EMBL" id="KAA8548153.1"/>
    </source>
</evidence>
<dbReference type="PANTHER" id="PTHR47926:SF431">
    <property type="entry name" value="PENTATRICOPEPTIDE REPEAT-CONTAINING PROTEIN-RELATED"/>
    <property type="match status" value="1"/>
</dbReference>
<evidence type="ECO:0008006" key="5">
    <source>
        <dbReference type="Google" id="ProtNLM"/>
    </source>
</evidence>
<dbReference type="SUPFAM" id="SSF48452">
    <property type="entry name" value="TPR-like"/>
    <property type="match status" value="1"/>
</dbReference>
<reference evidence="3 4" key="1">
    <citation type="submission" date="2019-09" db="EMBL/GenBank/DDBJ databases">
        <title>A chromosome-level genome assembly of the Chinese tupelo Nyssa sinensis.</title>
        <authorList>
            <person name="Yang X."/>
            <person name="Kang M."/>
            <person name="Yang Y."/>
            <person name="Xiong H."/>
            <person name="Wang M."/>
            <person name="Zhang Z."/>
            <person name="Wang Z."/>
            <person name="Wu H."/>
            <person name="Ma T."/>
            <person name="Liu J."/>
            <person name="Xi Z."/>
        </authorList>
    </citation>
    <scope>NUCLEOTIDE SEQUENCE [LARGE SCALE GENOMIC DNA]</scope>
    <source>
        <strain evidence="3">J267</strain>
        <tissue evidence="3">Leaf</tissue>
    </source>
</reference>
<dbReference type="Pfam" id="PF01535">
    <property type="entry name" value="PPR"/>
    <property type="match status" value="7"/>
</dbReference>
<feature type="repeat" description="PPR" evidence="2">
    <location>
        <begin position="133"/>
        <end position="167"/>
    </location>
</feature>
<dbReference type="Proteomes" id="UP000325577">
    <property type="component" value="Linkage Group LG1"/>
</dbReference>
<dbReference type="InterPro" id="IPR046960">
    <property type="entry name" value="PPR_At4g14850-like_plant"/>
</dbReference>
<dbReference type="FunFam" id="1.25.40.10:FF:000090">
    <property type="entry name" value="Pentatricopeptide repeat-containing protein, chloroplastic"/>
    <property type="match status" value="1"/>
</dbReference>
<proteinExistence type="predicted"/>
<dbReference type="Pfam" id="PF13041">
    <property type="entry name" value="PPR_2"/>
    <property type="match status" value="1"/>
</dbReference>
<keyword evidence="4" id="KW-1185">Reference proteome</keyword>
<evidence type="ECO:0000256" key="2">
    <source>
        <dbReference type="PROSITE-ProRule" id="PRU00708"/>
    </source>
</evidence>
<organism evidence="3 4">
    <name type="scientific">Nyssa sinensis</name>
    <dbReference type="NCBI Taxonomy" id="561372"/>
    <lineage>
        <taxon>Eukaryota</taxon>
        <taxon>Viridiplantae</taxon>
        <taxon>Streptophyta</taxon>
        <taxon>Embryophyta</taxon>
        <taxon>Tracheophyta</taxon>
        <taxon>Spermatophyta</taxon>
        <taxon>Magnoliopsida</taxon>
        <taxon>eudicotyledons</taxon>
        <taxon>Gunneridae</taxon>
        <taxon>Pentapetalae</taxon>
        <taxon>asterids</taxon>
        <taxon>Cornales</taxon>
        <taxon>Nyssaceae</taxon>
        <taxon>Nyssa</taxon>
    </lineage>
</organism>
<keyword evidence="1" id="KW-0677">Repeat</keyword>
<dbReference type="OrthoDB" id="185373at2759"/>
<dbReference type="InterPro" id="IPR011990">
    <property type="entry name" value="TPR-like_helical_dom_sf"/>
</dbReference>